<dbReference type="AlphaFoldDB" id="A0A1I0PGQ0"/>
<keyword evidence="2 3" id="KW-0378">Hydrolase</keyword>
<reference evidence="3 4" key="1">
    <citation type="submission" date="2016-10" db="EMBL/GenBank/DDBJ databases">
        <authorList>
            <person name="de Groot N.N."/>
        </authorList>
    </citation>
    <scope>NUCLEOTIDE SEQUENCE [LARGE SCALE GENOMIC DNA]</scope>
    <source>
        <strain evidence="3 4">DSM 17925</strain>
    </source>
</reference>
<organism evidence="3 4">
    <name type="scientific">Cognatiyoonia koreensis</name>
    <dbReference type="NCBI Taxonomy" id="364200"/>
    <lineage>
        <taxon>Bacteria</taxon>
        <taxon>Pseudomonadati</taxon>
        <taxon>Pseudomonadota</taxon>
        <taxon>Alphaproteobacteria</taxon>
        <taxon>Rhodobacterales</taxon>
        <taxon>Paracoccaceae</taxon>
        <taxon>Cognatiyoonia</taxon>
    </lineage>
</organism>
<dbReference type="Gene3D" id="3.10.129.10">
    <property type="entry name" value="Hotdog Thioesterase"/>
    <property type="match status" value="1"/>
</dbReference>
<proteinExistence type="inferred from homology"/>
<name>A0A1I0PGQ0_9RHOB</name>
<dbReference type="InterPro" id="IPR050563">
    <property type="entry name" value="4-hydroxybenzoyl-CoA_TE"/>
</dbReference>
<evidence type="ECO:0000256" key="2">
    <source>
        <dbReference type="ARBA" id="ARBA00022801"/>
    </source>
</evidence>
<gene>
    <name evidence="3" type="ORF">SAMN04488515_1223</name>
</gene>
<accession>A0A1I0PGQ0</accession>
<evidence type="ECO:0000313" key="4">
    <source>
        <dbReference type="Proteomes" id="UP000199167"/>
    </source>
</evidence>
<keyword evidence="4" id="KW-1185">Reference proteome</keyword>
<dbReference type="SUPFAM" id="SSF54637">
    <property type="entry name" value="Thioesterase/thiol ester dehydrase-isomerase"/>
    <property type="match status" value="1"/>
</dbReference>
<dbReference type="RefSeq" id="WP_089991527.1">
    <property type="nucleotide sequence ID" value="NZ_FOIZ01000001.1"/>
</dbReference>
<evidence type="ECO:0000256" key="1">
    <source>
        <dbReference type="ARBA" id="ARBA00005953"/>
    </source>
</evidence>
<dbReference type="PANTHER" id="PTHR31793">
    <property type="entry name" value="4-HYDROXYBENZOYL-COA THIOESTERASE FAMILY MEMBER"/>
    <property type="match status" value="1"/>
</dbReference>
<dbReference type="Proteomes" id="UP000199167">
    <property type="component" value="Unassembled WGS sequence"/>
</dbReference>
<dbReference type="OrthoDB" id="9801517at2"/>
<dbReference type="InterPro" id="IPR029069">
    <property type="entry name" value="HotDog_dom_sf"/>
</dbReference>
<dbReference type="STRING" id="364200.SAMN04488515_1223"/>
<dbReference type="CDD" id="cd00586">
    <property type="entry name" value="4HBT"/>
    <property type="match status" value="1"/>
</dbReference>
<dbReference type="EMBL" id="FOIZ01000001">
    <property type="protein sequence ID" value="SEW13546.1"/>
    <property type="molecule type" value="Genomic_DNA"/>
</dbReference>
<comment type="similarity">
    <text evidence="1">Belongs to the 4-hydroxybenzoyl-CoA thioesterase family.</text>
</comment>
<dbReference type="Pfam" id="PF13279">
    <property type="entry name" value="4HBT_2"/>
    <property type="match status" value="1"/>
</dbReference>
<dbReference type="GO" id="GO:0047617">
    <property type="term" value="F:fatty acyl-CoA hydrolase activity"/>
    <property type="evidence" value="ECO:0007669"/>
    <property type="project" value="TreeGrafter"/>
</dbReference>
<protein>
    <submittedName>
        <fullName evidence="3">Acyl-CoA thioester hydrolase</fullName>
    </submittedName>
</protein>
<evidence type="ECO:0000313" key="3">
    <source>
        <dbReference type="EMBL" id="SEW13546.1"/>
    </source>
</evidence>
<sequence length="155" mass="17551">MTPFLVPLDADALRAADIPAPWSYGFSDRVRFGEIDVLGHVNNAAYLRWFENLRINYFQDYGLFDYATKPPKLVLRSLGLSFHREVKMNDPYILTGRTVEMRASSFTMNYGVWVNGQLTTTGDAVIVSLNNDNSKRPLTDDLKNSLRDRDGAVQA</sequence>
<dbReference type="PANTHER" id="PTHR31793:SF27">
    <property type="entry name" value="NOVEL THIOESTERASE SUPERFAMILY DOMAIN AND SAPOSIN A-TYPE DOMAIN CONTAINING PROTEIN (0610012H03RIK)"/>
    <property type="match status" value="1"/>
</dbReference>